<keyword evidence="2" id="KW-0560">Oxidoreductase</keyword>
<dbReference type="AlphaFoldDB" id="A0A7K3LUB4"/>
<dbReference type="InterPro" id="IPR029068">
    <property type="entry name" value="Glyas_Bleomycin-R_OHBP_Dase"/>
</dbReference>
<sequence>MLDLVTADPAGSAKAYQQLLGHGAADTDIHVGNARIRLHDKASDDPHRVLFTSSDTDAQVRLLQRRGLDLHHRHADEWHAPDVPVGVITHAPAALPARADDIAGLDHLVFESTDRDHAVALFGSTLGLDFRLDRQVSPGLRQLFFRAGDLVVEVVLADGAPATEPISLWGIAWRSHDVTATHRRLTDLGVGISEVRVGRKPGTAIATVYDPLLATRTVVIGPLDG</sequence>
<reference evidence="2 3" key="1">
    <citation type="submission" date="2020-01" db="EMBL/GenBank/DDBJ databases">
        <title>Investigation of new actinobacteria for the biodesulphurisation of diesel fuel.</title>
        <authorList>
            <person name="Athi Narayanan S.M."/>
        </authorList>
    </citation>
    <scope>NUCLEOTIDE SEQUENCE [LARGE SCALE GENOMIC DNA]</scope>
    <source>
        <strain evidence="2 3">213E</strain>
    </source>
</reference>
<dbReference type="PROSITE" id="PS51819">
    <property type="entry name" value="VOC"/>
    <property type="match status" value="1"/>
</dbReference>
<evidence type="ECO:0000313" key="3">
    <source>
        <dbReference type="Proteomes" id="UP000466307"/>
    </source>
</evidence>
<evidence type="ECO:0000259" key="1">
    <source>
        <dbReference type="PROSITE" id="PS51819"/>
    </source>
</evidence>
<dbReference type="SUPFAM" id="SSF54593">
    <property type="entry name" value="Glyoxalase/Bleomycin resistance protein/Dihydroxybiphenyl dioxygenase"/>
    <property type="match status" value="1"/>
</dbReference>
<evidence type="ECO:0000313" key="2">
    <source>
        <dbReference type="EMBL" id="NDK91177.1"/>
    </source>
</evidence>
<dbReference type="Gene3D" id="3.10.180.10">
    <property type="entry name" value="2,3-Dihydroxybiphenyl 1,2-Dioxygenase, domain 1"/>
    <property type="match status" value="1"/>
</dbReference>
<keyword evidence="2" id="KW-0223">Dioxygenase</keyword>
<feature type="domain" description="VOC" evidence="1">
    <location>
        <begin position="104"/>
        <end position="225"/>
    </location>
</feature>
<organism evidence="2 3">
    <name type="scientific">Gordonia desulfuricans</name>
    <dbReference type="NCBI Taxonomy" id="89051"/>
    <lineage>
        <taxon>Bacteria</taxon>
        <taxon>Bacillati</taxon>
        <taxon>Actinomycetota</taxon>
        <taxon>Actinomycetes</taxon>
        <taxon>Mycobacteriales</taxon>
        <taxon>Gordoniaceae</taxon>
        <taxon>Gordonia</taxon>
    </lineage>
</organism>
<keyword evidence="3" id="KW-1185">Reference proteome</keyword>
<name>A0A7K3LUB4_9ACTN</name>
<protein>
    <submittedName>
        <fullName evidence="2">Glyoxalase/bleomycin resistance/dioxygenase family protein</fullName>
    </submittedName>
</protein>
<dbReference type="Proteomes" id="UP000466307">
    <property type="component" value="Unassembled WGS sequence"/>
</dbReference>
<gene>
    <name evidence="2" type="ORF">GYA93_16550</name>
</gene>
<comment type="caution">
    <text evidence="2">The sequence shown here is derived from an EMBL/GenBank/DDBJ whole genome shotgun (WGS) entry which is preliminary data.</text>
</comment>
<dbReference type="Pfam" id="PF13669">
    <property type="entry name" value="Glyoxalase_4"/>
    <property type="match status" value="1"/>
</dbReference>
<proteinExistence type="predicted"/>
<dbReference type="GO" id="GO:0051213">
    <property type="term" value="F:dioxygenase activity"/>
    <property type="evidence" value="ECO:0007669"/>
    <property type="project" value="UniProtKB-KW"/>
</dbReference>
<dbReference type="InterPro" id="IPR037523">
    <property type="entry name" value="VOC_core"/>
</dbReference>
<accession>A0A7K3LUB4</accession>
<dbReference type="EMBL" id="JAADZU010000059">
    <property type="protein sequence ID" value="NDK91177.1"/>
    <property type="molecule type" value="Genomic_DNA"/>
</dbReference>